<proteinExistence type="predicted"/>
<gene>
    <name evidence="2" type="ORF">ONE63_001637</name>
</gene>
<accession>A0AAV7XCX9</accession>
<protein>
    <submittedName>
        <fullName evidence="2">Uncharacterized protein</fullName>
    </submittedName>
</protein>
<evidence type="ECO:0000256" key="1">
    <source>
        <dbReference type="SAM" id="MobiDB-lite"/>
    </source>
</evidence>
<evidence type="ECO:0000313" key="3">
    <source>
        <dbReference type="Proteomes" id="UP001075354"/>
    </source>
</evidence>
<dbReference type="Proteomes" id="UP001075354">
    <property type="component" value="Chromosome 11"/>
</dbReference>
<name>A0AAV7XCX9_9NEOP</name>
<evidence type="ECO:0000313" key="2">
    <source>
        <dbReference type="EMBL" id="KAJ1522447.1"/>
    </source>
</evidence>
<keyword evidence="3" id="KW-1185">Reference proteome</keyword>
<dbReference type="EMBL" id="JAPTSV010000011">
    <property type="protein sequence ID" value="KAJ1522447.1"/>
    <property type="molecule type" value="Genomic_DNA"/>
</dbReference>
<sequence length="96" mass="10930">MTSQSPGLFLEKAKTAREVTKSAKEYWRRVCKIHDEEVTELFGHDVRKVKEMSQVDIFSQSDAESSQDPDSSDSSSSPPVKRRMTRSLARHSRATE</sequence>
<comment type="caution">
    <text evidence="2">The sequence shown here is derived from an EMBL/GenBank/DDBJ whole genome shotgun (WGS) entry which is preliminary data.</text>
</comment>
<reference evidence="2" key="1">
    <citation type="submission" date="2022-12" db="EMBL/GenBank/DDBJ databases">
        <title>Chromosome-level genome assembly of the bean flower thrips Megalurothrips usitatus.</title>
        <authorList>
            <person name="Ma L."/>
            <person name="Liu Q."/>
            <person name="Li H."/>
            <person name="Cai W."/>
        </authorList>
    </citation>
    <scope>NUCLEOTIDE SEQUENCE</scope>
    <source>
        <strain evidence="2">Cailab_2022a</strain>
    </source>
</reference>
<dbReference type="AlphaFoldDB" id="A0AAV7XCX9"/>
<feature type="region of interest" description="Disordered" evidence="1">
    <location>
        <begin position="58"/>
        <end position="96"/>
    </location>
</feature>
<feature type="compositionally biased region" description="Basic residues" evidence="1">
    <location>
        <begin position="80"/>
        <end position="96"/>
    </location>
</feature>
<organism evidence="2 3">
    <name type="scientific">Megalurothrips usitatus</name>
    <name type="common">bean blossom thrips</name>
    <dbReference type="NCBI Taxonomy" id="439358"/>
    <lineage>
        <taxon>Eukaryota</taxon>
        <taxon>Metazoa</taxon>
        <taxon>Ecdysozoa</taxon>
        <taxon>Arthropoda</taxon>
        <taxon>Hexapoda</taxon>
        <taxon>Insecta</taxon>
        <taxon>Pterygota</taxon>
        <taxon>Neoptera</taxon>
        <taxon>Paraneoptera</taxon>
        <taxon>Thysanoptera</taxon>
        <taxon>Terebrantia</taxon>
        <taxon>Thripoidea</taxon>
        <taxon>Thripidae</taxon>
        <taxon>Megalurothrips</taxon>
    </lineage>
</organism>